<keyword evidence="2" id="KW-1185">Reference proteome</keyword>
<reference evidence="1 2" key="1">
    <citation type="submission" date="2015-04" db="EMBL/GenBank/DDBJ databases">
        <title>Complete genome sequence of Schizopora paradoxa KUC8140, a cosmopolitan wood degrader in East Asia.</title>
        <authorList>
            <consortium name="DOE Joint Genome Institute"/>
            <person name="Min B."/>
            <person name="Park H."/>
            <person name="Jang Y."/>
            <person name="Kim J.-J."/>
            <person name="Kim K.H."/>
            <person name="Pangilinan J."/>
            <person name="Lipzen A."/>
            <person name="Riley R."/>
            <person name="Grigoriev I.V."/>
            <person name="Spatafora J.W."/>
            <person name="Choi I.-G."/>
        </authorList>
    </citation>
    <scope>NUCLEOTIDE SEQUENCE [LARGE SCALE GENOMIC DNA]</scope>
    <source>
        <strain evidence="1 2">KUC8140</strain>
    </source>
</reference>
<evidence type="ECO:0000313" key="1">
    <source>
        <dbReference type="EMBL" id="KLO07993.1"/>
    </source>
</evidence>
<dbReference type="InParanoid" id="A0A0H2REP7"/>
<proteinExistence type="predicted"/>
<gene>
    <name evidence="1" type="ORF">SCHPADRAFT_908959</name>
</gene>
<protein>
    <submittedName>
        <fullName evidence="1">Uncharacterized protein</fullName>
    </submittedName>
</protein>
<sequence length="564" mass="64576">MSWRKLDDDGQDLCRSLDYVLDGIHALKNSAREGRRMEGRGGGDEIDTKEIWCPELFSSSTVTSVIAKDAKASLRRMKDVKNILSSLWKSIDEAIHAVSELTIKDIRADGLSHLPDDILAIIFEMYVDELSIPTNGEYRKILYPPLVISSVCRRFRQIALRLPNLWKLVTLSFPEKLLLLHKERCSNPIVQISPATEDFGRYKRSKIFGTVHPPHQWRELHVHVACEDEAQLYIKRLRSAIGKTPLKSLEYLSIRNDLLDEPRGRIGLSASIYALGGHFPELCSWQMPKLTRLELRNVLPLEPIQCENVTSFSFELRNAKDPLNLAALRRLLESMPKMQTLSVAFSVDCSFDLTGRVNHPVKLPDLTSLDFKVEGSTPGLAITQFKGLVDTQSLSRLKFDLWSEVLPIERDFNAWVHAFFIEPRTGGRVFRNVERFALNVGSFRGSSRSFEEIFASMPRVQEVSLVLPQYADIQILEHWLDQGAFWRLRSLRIELVQTPGYQCLLDEGRSNFDPLFRSPHCKDFESLEVRNRTSYDLTEGKARLQNLLGEKLQWIDCGRPSPVW</sequence>
<evidence type="ECO:0000313" key="2">
    <source>
        <dbReference type="Proteomes" id="UP000053477"/>
    </source>
</evidence>
<dbReference type="EMBL" id="KQ086110">
    <property type="protein sequence ID" value="KLO07993.1"/>
    <property type="molecule type" value="Genomic_DNA"/>
</dbReference>
<dbReference type="AlphaFoldDB" id="A0A0H2REP7"/>
<dbReference type="Proteomes" id="UP000053477">
    <property type="component" value="Unassembled WGS sequence"/>
</dbReference>
<dbReference type="OrthoDB" id="2269034at2759"/>
<accession>A0A0H2REP7</accession>
<name>A0A0H2REP7_9AGAM</name>
<organism evidence="1 2">
    <name type="scientific">Schizopora paradoxa</name>
    <dbReference type="NCBI Taxonomy" id="27342"/>
    <lineage>
        <taxon>Eukaryota</taxon>
        <taxon>Fungi</taxon>
        <taxon>Dikarya</taxon>
        <taxon>Basidiomycota</taxon>
        <taxon>Agaricomycotina</taxon>
        <taxon>Agaricomycetes</taxon>
        <taxon>Hymenochaetales</taxon>
        <taxon>Schizoporaceae</taxon>
        <taxon>Schizopora</taxon>
    </lineage>
</organism>